<evidence type="ECO:0000313" key="1">
    <source>
        <dbReference type="EMBL" id="KKN03147.1"/>
    </source>
</evidence>
<dbReference type="EMBL" id="LAZR01005066">
    <property type="protein sequence ID" value="KKN03147.1"/>
    <property type="molecule type" value="Genomic_DNA"/>
</dbReference>
<sequence>MPLPAIALAGGAAALPYLLKIPKYAKMLYKSKNFIPLLMGGSYLGSELLGAAGQAGERGLSKEQLKIQTLLSKVSAEATKRGVVESRAKTKEYVKALMKSKREDANAARDLAALRSFQQRGDRQLALALQTMQALAGRGGVNLPTRSRGDGGGMLGLMRGGF</sequence>
<accession>A0A0F9MUR8</accession>
<comment type="caution">
    <text evidence="1">The sequence shown here is derived from an EMBL/GenBank/DDBJ whole genome shotgun (WGS) entry which is preliminary data.</text>
</comment>
<protein>
    <submittedName>
        <fullName evidence="1">Uncharacterized protein</fullName>
    </submittedName>
</protein>
<gene>
    <name evidence="1" type="ORF">LCGC14_1110600</name>
</gene>
<reference evidence="1" key="1">
    <citation type="journal article" date="2015" name="Nature">
        <title>Complex archaea that bridge the gap between prokaryotes and eukaryotes.</title>
        <authorList>
            <person name="Spang A."/>
            <person name="Saw J.H."/>
            <person name="Jorgensen S.L."/>
            <person name="Zaremba-Niedzwiedzka K."/>
            <person name="Martijn J."/>
            <person name="Lind A.E."/>
            <person name="van Eijk R."/>
            <person name="Schleper C."/>
            <person name="Guy L."/>
            <person name="Ettema T.J."/>
        </authorList>
    </citation>
    <scope>NUCLEOTIDE SEQUENCE</scope>
</reference>
<organism evidence="1">
    <name type="scientific">marine sediment metagenome</name>
    <dbReference type="NCBI Taxonomy" id="412755"/>
    <lineage>
        <taxon>unclassified sequences</taxon>
        <taxon>metagenomes</taxon>
        <taxon>ecological metagenomes</taxon>
    </lineage>
</organism>
<dbReference type="AlphaFoldDB" id="A0A0F9MUR8"/>
<proteinExistence type="predicted"/>
<name>A0A0F9MUR8_9ZZZZ</name>